<keyword evidence="2" id="KW-1185">Reference proteome</keyword>
<dbReference type="EMBL" id="JABBJJ010000212">
    <property type="protein sequence ID" value="NMO19892.1"/>
    <property type="molecule type" value="Genomic_DNA"/>
</dbReference>
<comment type="caution">
    <text evidence="1">The sequence shown here is derived from an EMBL/GenBank/DDBJ whole genome shotgun (WGS) entry which is preliminary data.</text>
</comment>
<proteinExistence type="predicted"/>
<dbReference type="Proteomes" id="UP000518300">
    <property type="component" value="Unassembled WGS sequence"/>
</dbReference>
<organism evidence="1 2">
    <name type="scientific">Pyxidicoccus fallax</name>
    <dbReference type="NCBI Taxonomy" id="394095"/>
    <lineage>
        <taxon>Bacteria</taxon>
        <taxon>Pseudomonadati</taxon>
        <taxon>Myxococcota</taxon>
        <taxon>Myxococcia</taxon>
        <taxon>Myxococcales</taxon>
        <taxon>Cystobacterineae</taxon>
        <taxon>Myxococcaceae</taxon>
        <taxon>Pyxidicoccus</taxon>
    </lineage>
</organism>
<reference evidence="1 2" key="1">
    <citation type="submission" date="2020-04" db="EMBL/GenBank/DDBJ databases">
        <title>Draft genome of Pyxidicoccus fallax type strain.</title>
        <authorList>
            <person name="Whitworth D.E."/>
        </authorList>
    </citation>
    <scope>NUCLEOTIDE SEQUENCE [LARGE SCALE GENOMIC DNA]</scope>
    <source>
        <strain evidence="1 2">DSM 14698</strain>
    </source>
</reference>
<protein>
    <submittedName>
        <fullName evidence="1">DUF4114 domain-containing protein</fullName>
    </submittedName>
</protein>
<evidence type="ECO:0000313" key="2">
    <source>
        <dbReference type="Proteomes" id="UP000518300"/>
    </source>
</evidence>
<name>A0A848LQH5_9BACT</name>
<dbReference type="RefSeq" id="WP_169349131.1">
    <property type="nucleotide sequence ID" value="NZ_JABBJJ010000212.1"/>
</dbReference>
<dbReference type="AlphaFoldDB" id="A0A848LQH5"/>
<evidence type="ECO:0000313" key="1">
    <source>
        <dbReference type="EMBL" id="NMO19892.1"/>
    </source>
</evidence>
<gene>
    <name evidence="1" type="ORF">HG543_34285</name>
</gene>
<sequence length="164" mass="18233">MKMGRVQGNREIVFFLVTYVQQIYGRLGGDESTDSCFMVSTASGRLQCTLWAHGDLNVFFSKTLLNMDVYQQTNSSVTTKSLSSSWLPAEAYARLSTSTYGNVVFGPSQYQTVWSHGQRTPHALIASPQDNWNVWVVGWEDITSGGNRSYNDAVILINKLPPAP</sequence>
<accession>A0A848LQH5</accession>